<accession>A0A9P7EFS6</accession>
<protein>
    <recommendedName>
        <fullName evidence="4">Golgi apparatus membrane protein TVP38</fullName>
    </recommendedName>
    <alternativeName>
        <fullName evidence="5">Golgi apparatus membrane protein tvp38</fullName>
    </alternativeName>
</protein>
<name>A0A9P7EFS6_9AGAM</name>
<organism evidence="12 13">
    <name type="scientific">Suillus subaureus</name>
    <dbReference type="NCBI Taxonomy" id="48587"/>
    <lineage>
        <taxon>Eukaryota</taxon>
        <taxon>Fungi</taxon>
        <taxon>Dikarya</taxon>
        <taxon>Basidiomycota</taxon>
        <taxon>Agaricomycotina</taxon>
        <taxon>Agaricomycetes</taxon>
        <taxon>Agaricomycetidae</taxon>
        <taxon>Boletales</taxon>
        <taxon>Suillineae</taxon>
        <taxon>Suillaceae</taxon>
        <taxon>Suillus</taxon>
    </lineage>
</organism>
<dbReference type="GO" id="GO:0000022">
    <property type="term" value="P:mitotic spindle elongation"/>
    <property type="evidence" value="ECO:0007669"/>
    <property type="project" value="TreeGrafter"/>
</dbReference>
<keyword evidence="13" id="KW-1185">Reference proteome</keyword>
<dbReference type="GO" id="GO:0016192">
    <property type="term" value="P:vesicle-mediated transport"/>
    <property type="evidence" value="ECO:0007669"/>
    <property type="project" value="TreeGrafter"/>
</dbReference>
<evidence type="ECO:0000313" key="13">
    <source>
        <dbReference type="Proteomes" id="UP000807769"/>
    </source>
</evidence>
<comment type="similarity">
    <text evidence="3">Belongs to the TVP38/TMEM64 family.</text>
</comment>
<dbReference type="InterPro" id="IPR051076">
    <property type="entry name" value="Golgi_membrane_TVP38/TMEM64"/>
</dbReference>
<sequence length="197" mass="22171">VFFYVCLAAFTIVVTPARITQFTYDISQDLRHLPYGYILLIVAMIVISFPPFIGLGPLLHMFGFIYGMQGFIPAAVGTLAASAIVFVTLRMMFGERLHLQTSTNQKWQALEAVIRSKGMPLIILIRMSSLVPWARSNSLFASIASVSLLQFFVATLFVLPKVWVNVFVGSRLAKLSDRTQKNRMYTRENSCHPFCSH</sequence>
<evidence type="ECO:0000313" key="12">
    <source>
        <dbReference type="EMBL" id="KAG1819742.1"/>
    </source>
</evidence>
<dbReference type="AlphaFoldDB" id="A0A9P7EFS6"/>
<comment type="subcellular location">
    <subcellularLocation>
        <location evidence="2">Golgi apparatus membrane</location>
        <topology evidence="2">Multi-pass membrane protein</topology>
    </subcellularLocation>
</comment>
<feature type="non-terminal residue" evidence="12">
    <location>
        <position position="197"/>
    </location>
</feature>
<dbReference type="GeneID" id="64624654"/>
<proteinExistence type="inferred from homology"/>
<evidence type="ECO:0000256" key="1">
    <source>
        <dbReference type="ARBA" id="ARBA00002978"/>
    </source>
</evidence>
<dbReference type="OrthoDB" id="166803at2759"/>
<dbReference type="GO" id="GO:0000139">
    <property type="term" value="C:Golgi membrane"/>
    <property type="evidence" value="ECO:0007669"/>
    <property type="project" value="UniProtKB-SubCell"/>
</dbReference>
<keyword evidence="8" id="KW-0333">Golgi apparatus</keyword>
<dbReference type="PANTHER" id="PTHR47549:SF1">
    <property type="entry name" value="GOLGI APPARATUS MEMBRANE PROTEIN TVP38"/>
    <property type="match status" value="1"/>
</dbReference>
<feature type="transmembrane region" description="Helical" evidence="10">
    <location>
        <begin position="35"/>
        <end position="59"/>
    </location>
</feature>
<comment type="function">
    <text evidence="1">Golgi membrane protein involved in vesicular trafficking and spindle migration.</text>
</comment>
<evidence type="ECO:0000256" key="3">
    <source>
        <dbReference type="ARBA" id="ARBA00008640"/>
    </source>
</evidence>
<feature type="transmembrane region" description="Helical" evidence="10">
    <location>
        <begin position="139"/>
        <end position="164"/>
    </location>
</feature>
<dbReference type="Pfam" id="PF09335">
    <property type="entry name" value="VTT_dom"/>
    <property type="match status" value="1"/>
</dbReference>
<dbReference type="EMBL" id="JABBWG010000009">
    <property type="protein sequence ID" value="KAG1819742.1"/>
    <property type="molecule type" value="Genomic_DNA"/>
</dbReference>
<evidence type="ECO:0000256" key="4">
    <source>
        <dbReference type="ARBA" id="ARBA00013533"/>
    </source>
</evidence>
<evidence type="ECO:0000259" key="11">
    <source>
        <dbReference type="Pfam" id="PF09335"/>
    </source>
</evidence>
<gene>
    <name evidence="12" type="ORF">BJ212DRAFT_1267165</name>
</gene>
<reference evidence="12" key="1">
    <citation type="journal article" date="2020" name="New Phytol.">
        <title>Comparative genomics reveals dynamic genome evolution in host specialist ectomycorrhizal fungi.</title>
        <authorList>
            <person name="Lofgren L.A."/>
            <person name="Nguyen N.H."/>
            <person name="Vilgalys R."/>
            <person name="Ruytinx J."/>
            <person name="Liao H.L."/>
            <person name="Branco S."/>
            <person name="Kuo A."/>
            <person name="LaButti K."/>
            <person name="Lipzen A."/>
            <person name="Andreopoulos W."/>
            <person name="Pangilinan J."/>
            <person name="Riley R."/>
            <person name="Hundley H."/>
            <person name="Na H."/>
            <person name="Barry K."/>
            <person name="Grigoriev I.V."/>
            <person name="Stajich J.E."/>
            <person name="Kennedy P.G."/>
        </authorList>
    </citation>
    <scope>NUCLEOTIDE SEQUENCE</scope>
    <source>
        <strain evidence="12">MN1</strain>
    </source>
</reference>
<evidence type="ECO:0000256" key="6">
    <source>
        <dbReference type="ARBA" id="ARBA00022692"/>
    </source>
</evidence>
<evidence type="ECO:0000256" key="5">
    <source>
        <dbReference type="ARBA" id="ARBA00020673"/>
    </source>
</evidence>
<feature type="domain" description="VTT" evidence="11">
    <location>
        <begin position="58"/>
        <end position="170"/>
    </location>
</feature>
<dbReference type="Proteomes" id="UP000807769">
    <property type="component" value="Unassembled WGS sequence"/>
</dbReference>
<comment type="caution">
    <text evidence="12">The sequence shown here is derived from an EMBL/GenBank/DDBJ whole genome shotgun (WGS) entry which is preliminary data.</text>
</comment>
<evidence type="ECO:0000256" key="8">
    <source>
        <dbReference type="ARBA" id="ARBA00023034"/>
    </source>
</evidence>
<keyword evidence="7 10" id="KW-1133">Transmembrane helix</keyword>
<dbReference type="PANTHER" id="PTHR47549">
    <property type="entry name" value="GOLGI APPARATUS MEMBRANE PROTEIN TVP38-RELATED"/>
    <property type="match status" value="1"/>
</dbReference>
<dbReference type="InterPro" id="IPR032816">
    <property type="entry name" value="VTT_dom"/>
</dbReference>
<evidence type="ECO:0000256" key="9">
    <source>
        <dbReference type="ARBA" id="ARBA00023136"/>
    </source>
</evidence>
<dbReference type="RefSeq" id="XP_041195277.1">
    <property type="nucleotide sequence ID" value="XM_041330637.1"/>
</dbReference>
<evidence type="ECO:0000256" key="10">
    <source>
        <dbReference type="SAM" id="Phobius"/>
    </source>
</evidence>
<feature type="transmembrane region" description="Helical" evidence="10">
    <location>
        <begin position="71"/>
        <end position="93"/>
    </location>
</feature>
<keyword evidence="9 10" id="KW-0472">Membrane</keyword>
<evidence type="ECO:0000256" key="7">
    <source>
        <dbReference type="ARBA" id="ARBA00022989"/>
    </source>
</evidence>
<evidence type="ECO:0000256" key="2">
    <source>
        <dbReference type="ARBA" id="ARBA00004653"/>
    </source>
</evidence>
<keyword evidence="6 10" id="KW-0812">Transmembrane</keyword>